<sequence length="187" mass="18149">MSTVGTLTRLAGTAIGRTAHAVKHPVESAAFAAGLARGTAGAVISGVRRPGPDGGAGAGGATAADGAAGTSERTSRAATTTATPAGTEVGPRPIPDPVATEPSAASRTSAHGGADTAPADDPLAEVGEDPDVETPVGTTGAGEGYNPDTAETGLQQPGTEPLMDPSLTKSVKSEAETLRRAADTEKG</sequence>
<comment type="caution">
    <text evidence="2">The sequence shown here is derived from an EMBL/GenBank/DDBJ whole genome shotgun (WGS) entry which is preliminary data.</text>
</comment>
<feature type="compositionally biased region" description="Basic and acidic residues" evidence="1">
    <location>
        <begin position="171"/>
        <end position="187"/>
    </location>
</feature>
<gene>
    <name evidence="2" type="ORF">HNR19_004118</name>
</gene>
<feature type="region of interest" description="Disordered" evidence="1">
    <location>
        <begin position="46"/>
        <end position="187"/>
    </location>
</feature>
<name>A0A853C5R8_9ACTN</name>
<evidence type="ECO:0000313" key="3">
    <source>
        <dbReference type="Proteomes" id="UP000530424"/>
    </source>
</evidence>
<reference evidence="2 3" key="1">
    <citation type="submission" date="2020-07" db="EMBL/GenBank/DDBJ databases">
        <title>Sequencing the genomes of 1000 actinobacteria strains.</title>
        <authorList>
            <person name="Klenk H.-P."/>
        </authorList>
    </citation>
    <scope>NUCLEOTIDE SEQUENCE [LARGE SCALE GENOMIC DNA]</scope>
    <source>
        <strain evidence="2 3">DSM 103833</strain>
    </source>
</reference>
<keyword evidence="3" id="KW-1185">Reference proteome</keyword>
<dbReference type="Proteomes" id="UP000530424">
    <property type="component" value="Unassembled WGS sequence"/>
</dbReference>
<dbReference type="RefSeq" id="WP_179669724.1">
    <property type="nucleotide sequence ID" value="NZ_JACCFP010000001.1"/>
</dbReference>
<feature type="compositionally biased region" description="Low complexity" evidence="1">
    <location>
        <begin position="61"/>
        <end position="88"/>
    </location>
</feature>
<dbReference type="AlphaFoldDB" id="A0A853C5R8"/>
<proteinExistence type="predicted"/>
<feature type="compositionally biased region" description="Acidic residues" evidence="1">
    <location>
        <begin position="122"/>
        <end position="132"/>
    </location>
</feature>
<organism evidence="2 3">
    <name type="scientific">Nocardioides thalensis</name>
    <dbReference type="NCBI Taxonomy" id="1914755"/>
    <lineage>
        <taxon>Bacteria</taxon>
        <taxon>Bacillati</taxon>
        <taxon>Actinomycetota</taxon>
        <taxon>Actinomycetes</taxon>
        <taxon>Propionibacteriales</taxon>
        <taxon>Nocardioidaceae</taxon>
        <taxon>Nocardioides</taxon>
    </lineage>
</organism>
<accession>A0A853C5R8</accession>
<dbReference type="EMBL" id="JACCFP010000001">
    <property type="protein sequence ID" value="NYJ03420.1"/>
    <property type="molecule type" value="Genomic_DNA"/>
</dbReference>
<evidence type="ECO:0000313" key="2">
    <source>
        <dbReference type="EMBL" id="NYJ03420.1"/>
    </source>
</evidence>
<evidence type="ECO:0000256" key="1">
    <source>
        <dbReference type="SAM" id="MobiDB-lite"/>
    </source>
</evidence>
<protein>
    <submittedName>
        <fullName evidence="2">Uncharacterized protein</fullName>
    </submittedName>
</protein>